<sequence length="257" mass="29088">MLCLPYDTVKYNYRGSILVCLIVVFGCASVYMVSKFLTEAVNRDFVDGLCMIQILLAGAIFAIASTIFFIHQNHALCRRIKTYQKLAQELSHQRDFDMLSGIKNRNAFIRFAQQVEKRGDNVSVMVCDIDGLKIINDTLGHMAGDKIIRKSAEILNEACPSNANIFRTGGDEYVVIIQEVLEEQELMKLRQSIKIMIASYNATHPSIPLSISIGFASTSANISEFWEVSKEADYNMYQEKRACQEKVYNNLRTALIE</sequence>
<evidence type="ECO:0000256" key="1">
    <source>
        <dbReference type="SAM" id="Phobius"/>
    </source>
</evidence>
<dbReference type="Pfam" id="PF00990">
    <property type="entry name" value="GGDEF"/>
    <property type="match status" value="1"/>
</dbReference>
<evidence type="ECO:0000313" key="3">
    <source>
        <dbReference type="EMBL" id="XFO69014.1"/>
    </source>
</evidence>
<accession>A0ABZ3IUB6</accession>
<evidence type="ECO:0000313" key="4">
    <source>
        <dbReference type="Proteomes" id="UP000216752"/>
    </source>
</evidence>
<feature type="domain" description="GGDEF" evidence="2">
    <location>
        <begin position="120"/>
        <end position="252"/>
    </location>
</feature>
<dbReference type="NCBIfam" id="TIGR00254">
    <property type="entry name" value="GGDEF"/>
    <property type="match status" value="1"/>
</dbReference>
<dbReference type="Gene3D" id="3.30.70.270">
    <property type="match status" value="1"/>
</dbReference>
<dbReference type="CDD" id="cd01949">
    <property type="entry name" value="GGDEF"/>
    <property type="match status" value="1"/>
</dbReference>
<keyword evidence="1" id="KW-1133">Transmembrane helix</keyword>
<dbReference type="InterPro" id="IPR029787">
    <property type="entry name" value="Nucleotide_cyclase"/>
</dbReference>
<dbReference type="EMBL" id="CP155573">
    <property type="protein sequence ID" value="XFO69014.1"/>
    <property type="molecule type" value="Genomic_DNA"/>
</dbReference>
<name>A0ABZ3IUB6_9FIRM</name>
<keyword evidence="4" id="KW-1185">Reference proteome</keyword>
<proteinExistence type="predicted"/>
<dbReference type="Proteomes" id="UP000216752">
    <property type="component" value="Chromosome"/>
</dbReference>
<organism evidence="3 4">
    <name type="scientific">Sporomusa silvacetica DSM 10669</name>
    <dbReference type="NCBI Taxonomy" id="1123289"/>
    <lineage>
        <taxon>Bacteria</taxon>
        <taxon>Bacillati</taxon>
        <taxon>Bacillota</taxon>
        <taxon>Negativicutes</taxon>
        <taxon>Selenomonadales</taxon>
        <taxon>Sporomusaceae</taxon>
        <taxon>Sporomusa</taxon>
    </lineage>
</organism>
<dbReference type="SUPFAM" id="SSF55073">
    <property type="entry name" value="Nucleotide cyclase"/>
    <property type="match status" value="1"/>
</dbReference>
<dbReference type="PANTHER" id="PTHR45138:SF9">
    <property type="entry name" value="DIGUANYLATE CYCLASE DGCM-RELATED"/>
    <property type="match status" value="1"/>
</dbReference>
<dbReference type="InterPro" id="IPR050469">
    <property type="entry name" value="Diguanylate_Cyclase"/>
</dbReference>
<dbReference type="InterPro" id="IPR043128">
    <property type="entry name" value="Rev_trsase/Diguanyl_cyclase"/>
</dbReference>
<protein>
    <recommendedName>
        <fullName evidence="2">GGDEF domain-containing protein</fullName>
    </recommendedName>
</protein>
<keyword evidence="1" id="KW-0812">Transmembrane</keyword>
<keyword evidence="1" id="KW-0472">Membrane</keyword>
<feature type="transmembrane region" description="Helical" evidence="1">
    <location>
        <begin position="45"/>
        <end position="70"/>
    </location>
</feature>
<gene>
    <name evidence="3" type="ORF">SPSIL_052420</name>
</gene>
<dbReference type="SMART" id="SM00267">
    <property type="entry name" value="GGDEF"/>
    <property type="match status" value="1"/>
</dbReference>
<dbReference type="PROSITE" id="PS50887">
    <property type="entry name" value="GGDEF"/>
    <property type="match status" value="1"/>
</dbReference>
<evidence type="ECO:0000259" key="2">
    <source>
        <dbReference type="PROSITE" id="PS50887"/>
    </source>
</evidence>
<reference evidence="3" key="1">
    <citation type="submission" date="2024-05" db="EMBL/GenBank/DDBJ databases">
        <title>Isolation and characterization of Sporomusa carbonis sp. nov., a carboxydotrophic hydrogenogen in the genus of Sporomusa isolated from a charcoal burning pile.</title>
        <authorList>
            <person name="Boeer T."/>
            <person name="Rosenbaum F."/>
            <person name="Eysell L."/>
            <person name="Mueller V."/>
            <person name="Daniel R."/>
            <person name="Poehlein A."/>
        </authorList>
    </citation>
    <scope>NUCLEOTIDE SEQUENCE [LARGE SCALE GENOMIC DNA]</scope>
    <source>
        <strain evidence="3">DSM 10669</strain>
    </source>
</reference>
<dbReference type="PANTHER" id="PTHR45138">
    <property type="entry name" value="REGULATORY COMPONENTS OF SENSORY TRANSDUCTION SYSTEM"/>
    <property type="match status" value="1"/>
</dbReference>
<dbReference type="InterPro" id="IPR000160">
    <property type="entry name" value="GGDEF_dom"/>
</dbReference>
<feature type="transmembrane region" description="Helical" evidence="1">
    <location>
        <begin position="12"/>
        <end position="33"/>
    </location>
</feature>